<organism evidence="3 4">
    <name type="scientific">Halomonas halophila</name>
    <dbReference type="NCBI Taxonomy" id="29573"/>
    <lineage>
        <taxon>Bacteria</taxon>
        <taxon>Pseudomonadati</taxon>
        <taxon>Pseudomonadota</taxon>
        <taxon>Gammaproteobacteria</taxon>
        <taxon>Oceanospirillales</taxon>
        <taxon>Halomonadaceae</taxon>
        <taxon>Halomonas</taxon>
    </lineage>
</organism>
<accession>A0ABQ0U5V9</accession>
<keyword evidence="4" id="KW-1185">Reference proteome</keyword>
<comment type="caution">
    <text evidence="3">The sequence shown here is derived from an EMBL/GenBank/DDBJ whole genome shotgun (WGS) entry which is preliminary data.</text>
</comment>
<evidence type="ECO:0000313" key="4">
    <source>
        <dbReference type="Proteomes" id="UP000321121"/>
    </source>
</evidence>
<feature type="region of interest" description="Disordered" evidence="1">
    <location>
        <begin position="29"/>
        <end position="79"/>
    </location>
</feature>
<feature type="compositionally biased region" description="Acidic residues" evidence="1">
    <location>
        <begin position="38"/>
        <end position="79"/>
    </location>
</feature>
<dbReference type="RefSeq" id="WP_052052490.1">
    <property type="nucleotide sequence ID" value="NZ_BJUS01000032.1"/>
</dbReference>
<proteinExistence type="predicted"/>
<sequence>MMTQSMLRKIALASFIGMTAFGLAACEEEGPAEQAGENIDETMEEAGESMDDAVDQAGESVEEMGDSVEEAADEADSGY</sequence>
<feature type="chain" id="PRO_5047479903" evidence="2">
    <location>
        <begin position="25"/>
        <end position="79"/>
    </location>
</feature>
<evidence type="ECO:0000313" key="3">
    <source>
        <dbReference type="EMBL" id="GEK73919.1"/>
    </source>
</evidence>
<dbReference type="EMBL" id="BJUS01000032">
    <property type="protein sequence ID" value="GEK73919.1"/>
    <property type="molecule type" value="Genomic_DNA"/>
</dbReference>
<evidence type="ECO:0000256" key="1">
    <source>
        <dbReference type="SAM" id="MobiDB-lite"/>
    </source>
</evidence>
<name>A0ABQ0U5V9_9GAMM</name>
<protein>
    <submittedName>
        <fullName evidence="3">Uncharacterized protein</fullName>
    </submittedName>
</protein>
<feature type="signal peptide" evidence="2">
    <location>
        <begin position="1"/>
        <end position="24"/>
    </location>
</feature>
<dbReference type="Proteomes" id="UP000321121">
    <property type="component" value="Unassembled WGS sequence"/>
</dbReference>
<keyword evidence="2" id="KW-0732">Signal</keyword>
<reference evidence="3 4" key="1">
    <citation type="submission" date="2019-07" db="EMBL/GenBank/DDBJ databases">
        <title>Whole genome shotgun sequence of Halomonas halophila NBRC 102604.</title>
        <authorList>
            <person name="Hosoyama A."/>
            <person name="Uohara A."/>
            <person name="Ohji S."/>
            <person name="Ichikawa N."/>
        </authorList>
    </citation>
    <scope>NUCLEOTIDE SEQUENCE [LARGE SCALE GENOMIC DNA]</scope>
    <source>
        <strain evidence="3 4">NBRC 102604</strain>
    </source>
</reference>
<evidence type="ECO:0000256" key="2">
    <source>
        <dbReference type="SAM" id="SignalP"/>
    </source>
</evidence>
<gene>
    <name evidence="3" type="ORF">HHA04nite_24630</name>
</gene>